<accession>A0AA88JAR5</accession>
<keyword evidence="3" id="KW-1185">Reference proteome</keyword>
<dbReference type="Proteomes" id="UP001187192">
    <property type="component" value="Unassembled WGS sequence"/>
</dbReference>
<gene>
    <name evidence="1" type="ORF">TIFTF001_035982</name>
    <name evidence="2" type="ORF">TIFTF001_036003</name>
</gene>
<reference evidence="2" key="1">
    <citation type="submission" date="2023-07" db="EMBL/GenBank/DDBJ databases">
        <title>draft genome sequence of fig (Ficus carica).</title>
        <authorList>
            <person name="Takahashi T."/>
            <person name="Nishimura K."/>
        </authorList>
    </citation>
    <scope>NUCLEOTIDE SEQUENCE</scope>
</reference>
<dbReference type="AlphaFoldDB" id="A0AA88JAR5"/>
<sequence length="284" mass="31940">MLLMSLTFGGIDFLGKQTLETALISVKMGNKVSDMHADIAALEKELQEMKALKHNSPRIANRIEAMETVIARMKNSVKYFQKGVIKLSRSDGVIGNGNGNRARGCCDWFIENFLMIISCFGMSLGEENVRSPLIMERMIGSINIASDIEGLGKKSFLKWLNHHDLDQSDKEWESTLMRLKEGLILLGIRLSHQLLDFFFLASEQGDNMAIFDDFRNILGSRIHGDYRTLVVVKKVLKLVEMAERVATYLKNKGKEISKEEISTDSVKQAEDLSTTLQIFSAGRS</sequence>
<evidence type="ECO:0000313" key="3">
    <source>
        <dbReference type="Proteomes" id="UP001187192"/>
    </source>
</evidence>
<protein>
    <submittedName>
        <fullName evidence="2">Uncharacterized protein</fullName>
    </submittedName>
</protein>
<dbReference type="EMBL" id="BTGU01000383">
    <property type="protein sequence ID" value="GMN66937.1"/>
    <property type="molecule type" value="Genomic_DNA"/>
</dbReference>
<comment type="caution">
    <text evidence="2">The sequence shown here is derived from an EMBL/GenBank/DDBJ whole genome shotgun (WGS) entry which is preliminary data.</text>
</comment>
<evidence type="ECO:0000313" key="1">
    <source>
        <dbReference type="EMBL" id="GMN66916.1"/>
    </source>
</evidence>
<proteinExistence type="predicted"/>
<evidence type="ECO:0000313" key="2">
    <source>
        <dbReference type="EMBL" id="GMN66937.1"/>
    </source>
</evidence>
<name>A0AA88JAR5_FICCA</name>
<organism evidence="2 3">
    <name type="scientific">Ficus carica</name>
    <name type="common">Common fig</name>
    <dbReference type="NCBI Taxonomy" id="3494"/>
    <lineage>
        <taxon>Eukaryota</taxon>
        <taxon>Viridiplantae</taxon>
        <taxon>Streptophyta</taxon>
        <taxon>Embryophyta</taxon>
        <taxon>Tracheophyta</taxon>
        <taxon>Spermatophyta</taxon>
        <taxon>Magnoliopsida</taxon>
        <taxon>eudicotyledons</taxon>
        <taxon>Gunneridae</taxon>
        <taxon>Pentapetalae</taxon>
        <taxon>rosids</taxon>
        <taxon>fabids</taxon>
        <taxon>Rosales</taxon>
        <taxon>Moraceae</taxon>
        <taxon>Ficeae</taxon>
        <taxon>Ficus</taxon>
    </lineage>
</organism>
<dbReference type="EMBL" id="BTGU01000381">
    <property type="protein sequence ID" value="GMN66916.1"/>
    <property type="molecule type" value="Genomic_DNA"/>
</dbReference>